<sequence>MGTPFSCSRWVAGDPPPPPLYPPAPERMSADSSVRGSEERAVEPNIDLGKGLGGLQMIRMTHSSGCVCEVYLWGATVTSYRLGSGKEILFVSPDAVFDGVKAIRGGIPVVFPQFGQPNKDMPSHGFARIQNWTIDKKQCSIHKNGMLEVVLTLEQSEQTLKMWPFEFQLEYAIRLSSDSLQTALTIHNPHLVEWSFQTLLHSYLRVPDIATTSVSGLKGASYIDKVDEGAVKTETSSEVRFSKRTDRIYRAATGGLGVVAAATVKSRGRDLVSVEATCSRAANSTWSGATPSPDLVVWNPFPEASPSDLKDGYKHMICVEPGLVSEAVTTLLQGRMTLTQTIFSAEESE</sequence>
<feature type="region of interest" description="Disordered" evidence="7">
    <location>
        <begin position="1"/>
        <end position="42"/>
    </location>
</feature>
<dbReference type="AlphaFoldDB" id="A0A7S2WLW6"/>
<protein>
    <recommendedName>
        <fullName evidence="3 5">glucose-6-phosphate 1-epimerase</fullName>
        <ecNumber evidence="3 5">5.1.3.15</ecNumber>
    </recommendedName>
</protein>
<dbReference type="EC" id="5.1.3.15" evidence="3 5"/>
<dbReference type="Gene3D" id="2.70.98.10">
    <property type="match status" value="1"/>
</dbReference>
<feature type="compositionally biased region" description="Pro residues" evidence="7">
    <location>
        <begin position="14"/>
        <end position="25"/>
    </location>
</feature>
<evidence type="ECO:0000256" key="2">
    <source>
        <dbReference type="ARBA" id="ARBA00005866"/>
    </source>
</evidence>
<comment type="similarity">
    <text evidence="2 5">Belongs to the glucose-6-phosphate 1-epimerase family.</text>
</comment>
<keyword evidence="4 5" id="KW-0413">Isomerase</keyword>
<comment type="catalytic activity">
    <reaction evidence="1">
        <text>alpha-D-glucose 6-phosphate = beta-D-glucose 6-phosphate</text>
        <dbReference type="Rhea" id="RHEA:16249"/>
        <dbReference type="ChEBI" id="CHEBI:58225"/>
        <dbReference type="ChEBI" id="CHEBI:58247"/>
        <dbReference type="EC" id="5.1.3.15"/>
    </reaction>
</comment>
<dbReference type="InterPro" id="IPR008183">
    <property type="entry name" value="Aldose_1/G6P_1-epimerase"/>
</dbReference>
<evidence type="ECO:0000256" key="1">
    <source>
        <dbReference type="ARBA" id="ARBA00001096"/>
    </source>
</evidence>
<dbReference type="PIRSF" id="PIRSF016020">
    <property type="entry name" value="PHexose_mutarotase"/>
    <property type="match status" value="1"/>
</dbReference>
<evidence type="ECO:0000256" key="5">
    <source>
        <dbReference type="PIRNR" id="PIRNR016020"/>
    </source>
</evidence>
<dbReference type="EMBL" id="HBHJ01019980">
    <property type="protein sequence ID" value="CAD9695654.1"/>
    <property type="molecule type" value="Transcribed_RNA"/>
</dbReference>
<dbReference type="PANTHER" id="PTHR11122:SF13">
    <property type="entry name" value="GLUCOSE-6-PHOSPHATE 1-EPIMERASE"/>
    <property type="match status" value="1"/>
</dbReference>
<organism evidence="8">
    <name type="scientific">Rhizochromulina marina</name>
    <dbReference type="NCBI Taxonomy" id="1034831"/>
    <lineage>
        <taxon>Eukaryota</taxon>
        <taxon>Sar</taxon>
        <taxon>Stramenopiles</taxon>
        <taxon>Ochrophyta</taxon>
        <taxon>Dictyochophyceae</taxon>
        <taxon>Rhizochromulinales</taxon>
        <taxon>Rhizochromulina</taxon>
    </lineage>
</organism>
<dbReference type="SUPFAM" id="SSF74650">
    <property type="entry name" value="Galactose mutarotase-like"/>
    <property type="match status" value="1"/>
</dbReference>
<reference evidence="8" key="1">
    <citation type="submission" date="2021-01" db="EMBL/GenBank/DDBJ databases">
        <authorList>
            <person name="Corre E."/>
            <person name="Pelletier E."/>
            <person name="Niang G."/>
            <person name="Scheremetjew M."/>
            <person name="Finn R."/>
            <person name="Kale V."/>
            <person name="Holt S."/>
            <person name="Cochrane G."/>
            <person name="Meng A."/>
            <person name="Brown T."/>
            <person name="Cohen L."/>
        </authorList>
    </citation>
    <scope>NUCLEOTIDE SEQUENCE</scope>
    <source>
        <strain evidence="8">CCMP1243</strain>
    </source>
</reference>
<dbReference type="InterPro" id="IPR025532">
    <property type="entry name" value="G6P_1-epimerase"/>
</dbReference>
<evidence type="ECO:0000256" key="6">
    <source>
        <dbReference type="PIRSR" id="PIRSR016020-1"/>
    </source>
</evidence>
<dbReference type="CDD" id="cd09020">
    <property type="entry name" value="D-hex-6-P-epi_like"/>
    <property type="match status" value="1"/>
</dbReference>
<evidence type="ECO:0000256" key="7">
    <source>
        <dbReference type="SAM" id="MobiDB-lite"/>
    </source>
</evidence>
<dbReference type="InterPro" id="IPR011013">
    <property type="entry name" value="Gal_mutarotase_sf_dom"/>
</dbReference>
<dbReference type="Pfam" id="PF01263">
    <property type="entry name" value="Aldose_epim"/>
    <property type="match status" value="1"/>
</dbReference>
<dbReference type="InterPro" id="IPR014718">
    <property type="entry name" value="GH-type_carb-bd"/>
</dbReference>
<dbReference type="GO" id="GO:0005737">
    <property type="term" value="C:cytoplasm"/>
    <property type="evidence" value="ECO:0007669"/>
    <property type="project" value="TreeGrafter"/>
</dbReference>
<evidence type="ECO:0000256" key="4">
    <source>
        <dbReference type="ARBA" id="ARBA00023235"/>
    </source>
</evidence>
<dbReference type="GO" id="GO:0047938">
    <property type="term" value="F:glucose-6-phosphate 1-epimerase activity"/>
    <property type="evidence" value="ECO:0007669"/>
    <property type="project" value="UniProtKB-UniRule"/>
</dbReference>
<dbReference type="PANTHER" id="PTHR11122">
    <property type="entry name" value="APOSPORY-ASSOCIATED PROTEIN C-RELATED"/>
    <property type="match status" value="1"/>
</dbReference>
<dbReference type="GO" id="GO:0005975">
    <property type="term" value="P:carbohydrate metabolic process"/>
    <property type="evidence" value="ECO:0007669"/>
    <property type="project" value="InterPro"/>
</dbReference>
<accession>A0A7S2WLW6</accession>
<evidence type="ECO:0000256" key="3">
    <source>
        <dbReference type="ARBA" id="ARBA00012083"/>
    </source>
</evidence>
<evidence type="ECO:0000313" key="8">
    <source>
        <dbReference type="EMBL" id="CAD9695654.1"/>
    </source>
</evidence>
<name>A0A7S2WLW6_9STRA</name>
<dbReference type="GO" id="GO:0030246">
    <property type="term" value="F:carbohydrate binding"/>
    <property type="evidence" value="ECO:0007669"/>
    <property type="project" value="UniProtKB-UniRule"/>
</dbReference>
<gene>
    <name evidence="8" type="ORF">RMAR1173_LOCUS13234</name>
</gene>
<proteinExistence type="inferred from homology"/>
<feature type="active site" evidence="6">
    <location>
        <position position="320"/>
    </location>
</feature>
<feature type="active site" evidence="6">
    <location>
        <position position="201"/>
    </location>
</feature>